<keyword evidence="5" id="KW-1185">Reference proteome</keyword>
<dbReference type="EMBL" id="REFS01000006">
    <property type="protein sequence ID" value="RMB12915.1"/>
    <property type="molecule type" value="Genomic_DNA"/>
</dbReference>
<dbReference type="GO" id="GO:0004519">
    <property type="term" value="F:endonuclease activity"/>
    <property type="evidence" value="ECO:0007669"/>
    <property type="project" value="UniProtKB-KW"/>
</dbReference>
<dbReference type="RefSeq" id="WP_121921636.1">
    <property type="nucleotide sequence ID" value="NZ_CP034145.1"/>
</dbReference>
<dbReference type="KEGG" id="haer:DU502_15410"/>
<keyword evidence="1" id="KW-1277">Toxin-antitoxin system</keyword>
<dbReference type="Proteomes" id="UP000282007">
    <property type="component" value="Chromosome"/>
</dbReference>
<gene>
    <name evidence="3" type="ORF">ATH50_3071</name>
    <name evidence="2" type="ORF">DU502_15410</name>
</gene>
<keyword evidence="3" id="KW-0540">Nuclease</keyword>
<dbReference type="OrthoDB" id="371788at2157"/>
<keyword evidence="3" id="KW-0255">Endonuclease</keyword>
<dbReference type="AlphaFoldDB" id="A0A3M0CVI7"/>
<keyword evidence="3" id="KW-0378">Hydrolase</keyword>
<dbReference type="Pfam" id="PF05016">
    <property type="entry name" value="ParE_toxin"/>
    <property type="match status" value="1"/>
</dbReference>
<reference evidence="2 5" key="2">
    <citation type="submission" date="2018-07" db="EMBL/GenBank/DDBJ databases">
        <title>Genome sequences of Haloplanus aerogenes JCM 16430T.</title>
        <authorList>
            <person name="Kim Y.B."/>
            <person name="Roh S.W."/>
        </authorList>
    </citation>
    <scope>NUCLEOTIDE SEQUENCE [LARGE SCALE GENOMIC DNA]</scope>
    <source>
        <strain evidence="2 5">JCM 16430</strain>
    </source>
</reference>
<reference evidence="3 4" key="1">
    <citation type="journal article" date="2015" name="Stand. Genomic Sci.">
        <title>Genomic Encyclopedia of Bacterial and Archaeal Type Strains, Phase III: the genomes of soil and plant-associated and newly described type strains.</title>
        <authorList>
            <person name="Whitman W.B."/>
            <person name="Woyke T."/>
            <person name="Klenk H.P."/>
            <person name="Zhou Y."/>
            <person name="Lilburn T.G."/>
            <person name="Beck B.J."/>
            <person name="De Vos P."/>
            <person name="Vandamme P."/>
            <person name="Eisen J.A."/>
            <person name="Garrity G."/>
            <person name="Hugenholtz P."/>
            <person name="Kyrpides N.C."/>
        </authorList>
    </citation>
    <scope>NUCLEOTIDE SEQUENCE [LARGE SCALE GENOMIC DNA]</scope>
    <source>
        <strain evidence="3 4">CGMCC 1.10124</strain>
    </source>
</reference>
<dbReference type="Proteomes" id="UP000277326">
    <property type="component" value="Unassembled WGS sequence"/>
</dbReference>
<dbReference type="EMBL" id="CP034145">
    <property type="protein sequence ID" value="AZH26677.1"/>
    <property type="molecule type" value="Genomic_DNA"/>
</dbReference>
<proteinExistence type="predicted"/>
<evidence type="ECO:0000313" key="5">
    <source>
        <dbReference type="Proteomes" id="UP000282007"/>
    </source>
</evidence>
<evidence type="ECO:0000313" key="3">
    <source>
        <dbReference type="EMBL" id="RMB12915.1"/>
    </source>
</evidence>
<dbReference type="InterPro" id="IPR007712">
    <property type="entry name" value="RelE/ParE_toxin"/>
</dbReference>
<dbReference type="Gene3D" id="3.30.2310.20">
    <property type="entry name" value="RelE-like"/>
    <property type="match status" value="1"/>
</dbReference>
<dbReference type="GeneID" id="95972988"/>
<dbReference type="InterPro" id="IPR035093">
    <property type="entry name" value="RelE/ParE_toxin_dom_sf"/>
</dbReference>
<reference evidence="3" key="3">
    <citation type="submission" date="2018-10" db="EMBL/GenBank/DDBJ databases">
        <authorList>
            <person name="Whitman W."/>
            <person name="Huntemann M."/>
            <person name="Clum A."/>
            <person name="Pillay M."/>
            <person name="Palaniappan K."/>
            <person name="Varghese N."/>
            <person name="Mikhailova N."/>
            <person name="Stamatis D."/>
            <person name="Reddy T."/>
            <person name="Daum C."/>
            <person name="Shapiro N."/>
            <person name="Ivanova N."/>
            <person name="Kyrpides N."/>
            <person name="Woyke T."/>
        </authorList>
    </citation>
    <scope>NUCLEOTIDE SEQUENCE</scope>
    <source>
        <strain evidence="3">CGMCC 1.10124</strain>
    </source>
</reference>
<accession>A0A3M0CVI7</accession>
<evidence type="ECO:0000256" key="1">
    <source>
        <dbReference type="ARBA" id="ARBA00022649"/>
    </source>
</evidence>
<protein>
    <submittedName>
        <fullName evidence="3">mRNA-degrading endonuclease RelE of RelBE toxin-antitoxin system</fullName>
    </submittedName>
</protein>
<name>A0A3M0CVI7_9EURY</name>
<evidence type="ECO:0000313" key="4">
    <source>
        <dbReference type="Proteomes" id="UP000277326"/>
    </source>
</evidence>
<organism evidence="3 4">
    <name type="scientific">Haloplanus aerogenes</name>
    <dbReference type="NCBI Taxonomy" id="660522"/>
    <lineage>
        <taxon>Archaea</taxon>
        <taxon>Methanobacteriati</taxon>
        <taxon>Methanobacteriota</taxon>
        <taxon>Stenosarchaea group</taxon>
        <taxon>Halobacteria</taxon>
        <taxon>Halobacteriales</taxon>
        <taxon>Haloferacaceae</taxon>
        <taxon>Haloplanus</taxon>
    </lineage>
</organism>
<evidence type="ECO:0000313" key="2">
    <source>
        <dbReference type="EMBL" id="AZH26677.1"/>
    </source>
</evidence>
<sequence length="97" mass="11313">MKINWLEEARNDLQRFEKSVRDEIAVRVGQLENNPLGENTSLFSKQGMEIFRLKLKDGQLDHRVFFDLDGGEVVILGVEHRDQAYTPESIKRIKSRL</sequence>
<dbReference type="SUPFAM" id="SSF143011">
    <property type="entry name" value="RelE-like"/>
    <property type="match status" value="1"/>
</dbReference>